<dbReference type="GO" id="GO:0005829">
    <property type="term" value="C:cytosol"/>
    <property type="evidence" value="ECO:0007669"/>
    <property type="project" value="TreeGrafter"/>
</dbReference>
<keyword evidence="5" id="KW-1185">Reference proteome</keyword>
<dbReference type="InterPro" id="IPR019949">
    <property type="entry name" value="CmoO-like"/>
</dbReference>
<keyword evidence="4" id="KW-0503">Monooxygenase</keyword>
<organism evidence="4 5">
    <name type="scientific">Planotetraspora thailandica</name>
    <dbReference type="NCBI Taxonomy" id="487172"/>
    <lineage>
        <taxon>Bacteria</taxon>
        <taxon>Bacillati</taxon>
        <taxon>Actinomycetota</taxon>
        <taxon>Actinomycetes</taxon>
        <taxon>Streptosporangiales</taxon>
        <taxon>Streptosporangiaceae</taxon>
        <taxon>Planotetraspora</taxon>
    </lineage>
</organism>
<dbReference type="PANTHER" id="PTHR30137">
    <property type="entry name" value="LUCIFERASE-LIKE MONOOXYGENASE"/>
    <property type="match status" value="1"/>
</dbReference>
<evidence type="ECO:0000256" key="1">
    <source>
        <dbReference type="ARBA" id="ARBA00007789"/>
    </source>
</evidence>
<dbReference type="Gene3D" id="3.20.20.30">
    <property type="entry name" value="Luciferase-like domain"/>
    <property type="match status" value="1"/>
</dbReference>
<dbReference type="EMBL" id="BOOR01000072">
    <property type="protein sequence ID" value="GII58857.1"/>
    <property type="molecule type" value="Genomic_DNA"/>
</dbReference>
<evidence type="ECO:0000313" key="5">
    <source>
        <dbReference type="Proteomes" id="UP000605992"/>
    </source>
</evidence>
<accession>A0A8J3Y158</accession>
<reference evidence="4" key="1">
    <citation type="submission" date="2021-01" db="EMBL/GenBank/DDBJ databases">
        <title>Whole genome shotgun sequence of Planotetraspora thailandica NBRC 104271.</title>
        <authorList>
            <person name="Komaki H."/>
            <person name="Tamura T."/>
        </authorList>
    </citation>
    <scope>NUCLEOTIDE SEQUENCE</scope>
    <source>
        <strain evidence="4">NBRC 104271</strain>
    </source>
</reference>
<dbReference type="PANTHER" id="PTHR30137:SF6">
    <property type="entry name" value="LUCIFERASE-LIKE MONOOXYGENASE"/>
    <property type="match status" value="1"/>
</dbReference>
<dbReference type="InterPro" id="IPR050766">
    <property type="entry name" value="Bact_Lucif_Oxidored"/>
</dbReference>
<sequence>MPTPLSILDLSPIPSGGTAADALRNTIDLARKAEEFGFHRYWLAEHHLTAGVASSAPAVLIALVAAATSRIRVGSGAVQLGHQTPLAVVEQFGTVDALHPGRIDLGLGRSGQRRAEVLSEQQAREPQSREPRPRRTVGGLLIPEEFSFAELARSPRFAAHAALLQQPGATTPDFADQVDDIIAFLAGTHRSGDGIEAHVVPGEGAALELWILGSSGGQSAQVAGERGLPFAANYHVSPANVLEAVEAYRAAFKPSTALAEPHVLVSADVVVAEDDATAREVASGYGLWVRSIRSGVGAVPFPSPQEAAAHEWTDADRRLVADRLDTQFVGTPPAVAERLAVLRDVTGADELLITTITHDHDVRVRSHALLAEAWNS</sequence>
<feature type="domain" description="Luciferase-like" evidence="3">
    <location>
        <begin position="187"/>
        <end position="345"/>
    </location>
</feature>
<feature type="region of interest" description="Disordered" evidence="2">
    <location>
        <begin position="114"/>
        <end position="135"/>
    </location>
</feature>
<dbReference type="GO" id="GO:0004497">
    <property type="term" value="F:monooxygenase activity"/>
    <property type="evidence" value="ECO:0007669"/>
    <property type="project" value="UniProtKB-KW"/>
</dbReference>
<dbReference type="InterPro" id="IPR011251">
    <property type="entry name" value="Luciferase-like_dom"/>
</dbReference>
<comment type="caution">
    <text evidence="4">The sequence shown here is derived from an EMBL/GenBank/DDBJ whole genome shotgun (WGS) entry which is preliminary data.</text>
</comment>
<comment type="similarity">
    <text evidence="1">To bacterial alkanal monooxygenase alpha and beta chains.</text>
</comment>
<dbReference type="NCBIfam" id="TIGR03558">
    <property type="entry name" value="oxido_grp_1"/>
    <property type="match status" value="1"/>
</dbReference>
<dbReference type="Pfam" id="PF00296">
    <property type="entry name" value="Bac_luciferase"/>
    <property type="match status" value="2"/>
</dbReference>
<dbReference type="InterPro" id="IPR036661">
    <property type="entry name" value="Luciferase-like_sf"/>
</dbReference>
<gene>
    <name evidence="4" type="ORF">Pth03_72460</name>
</gene>
<feature type="domain" description="Luciferase-like" evidence="3">
    <location>
        <begin position="8"/>
        <end position="118"/>
    </location>
</feature>
<dbReference type="Proteomes" id="UP000605992">
    <property type="component" value="Unassembled WGS sequence"/>
</dbReference>
<dbReference type="CDD" id="cd00347">
    <property type="entry name" value="Flavin_utilizing_monoxygenases"/>
    <property type="match status" value="1"/>
</dbReference>
<evidence type="ECO:0000259" key="3">
    <source>
        <dbReference type="Pfam" id="PF00296"/>
    </source>
</evidence>
<proteinExistence type="predicted"/>
<evidence type="ECO:0000313" key="4">
    <source>
        <dbReference type="EMBL" id="GII58857.1"/>
    </source>
</evidence>
<evidence type="ECO:0000256" key="2">
    <source>
        <dbReference type="SAM" id="MobiDB-lite"/>
    </source>
</evidence>
<dbReference type="GO" id="GO:0016705">
    <property type="term" value="F:oxidoreductase activity, acting on paired donors, with incorporation or reduction of molecular oxygen"/>
    <property type="evidence" value="ECO:0007669"/>
    <property type="project" value="InterPro"/>
</dbReference>
<dbReference type="AlphaFoldDB" id="A0A8J3Y158"/>
<protein>
    <submittedName>
        <fullName evidence="4">Putative monooxygenase (Luciferase-like)</fullName>
    </submittedName>
</protein>
<name>A0A8J3Y158_9ACTN</name>
<feature type="compositionally biased region" description="Basic and acidic residues" evidence="2">
    <location>
        <begin position="114"/>
        <end position="133"/>
    </location>
</feature>
<dbReference type="RefSeq" id="WP_203948939.1">
    <property type="nucleotide sequence ID" value="NZ_BOOR01000072.1"/>
</dbReference>
<dbReference type="SUPFAM" id="SSF51679">
    <property type="entry name" value="Bacterial luciferase-like"/>
    <property type="match status" value="1"/>
</dbReference>
<keyword evidence="4" id="KW-0560">Oxidoreductase</keyword>